<evidence type="ECO:0000256" key="1">
    <source>
        <dbReference type="SAM" id="MobiDB-lite"/>
    </source>
</evidence>
<sequence length="186" mass="18893">MEKKIVGGVFSNEEEAVRAIEALENQGFKRDDFSVFAQGDDADAIGDKTDVDVADSTDDDNKGKKAGKGAGIGAGSGAVLGGAAGLGLLAVPGAGPFLAIGPIAAAIEGGVLGAGGGGLVGALTGAGINEEDAKEYDQYIKDGNVVVLVEADENQESDVYTTFRDNNTRNTHMYPDQDAESQRGGL</sequence>
<organism evidence="2 3">
    <name type="scientific">Alkalicoccus daliensis</name>
    <dbReference type="NCBI Taxonomy" id="745820"/>
    <lineage>
        <taxon>Bacteria</taxon>
        <taxon>Bacillati</taxon>
        <taxon>Bacillota</taxon>
        <taxon>Bacilli</taxon>
        <taxon>Bacillales</taxon>
        <taxon>Bacillaceae</taxon>
        <taxon>Alkalicoccus</taxon>
    </lineage>
</organism>
<dbReference type="Proteomes" id="UP000198778">
    <property type="component" value="Unassembled WGS sequence"/>
</dbReference>
<dbReference type="RefSeq" id="WP_090844098.1">
    <property type="nucleotide sequence ID" value="NZ_FNIL01000016.1"/>
</dbReference>
<name>A0A1H0K777_9BACI</name>
<dbReference type="OrthoDB" id="118405at2"/>
<evidence type="ECO:0000313" key="2">
    <source>
        <dbReference type="EMBL" id="SDO51727.1"/>
    </source>
</evidence>
<dbReference type="AlphaFoldDB" id="A0A1H0K777"/>
<reference evidence="3" key="1">
    <citation type="submission" date="2016-10" db="EMBL/GenBank/DDBJ databases">
        <authorList>
            <person name="Varghese N."/>
            <person name="Submissions S."/>
        </authorList>
    </citation>
    <scope>NUCLEOTIDE SEQUENCE [LARGE SCALE GENOMIC DNA]</scope>
    <source>
        <strain evidence="3">CGMCC 1.10369</strain>
    </source>
</reference>
<dbReference type="STRING" id="745820.SAMN04488053_11639"/>
<feature type="region of interest" description="Disordered" evidence="1">
    <location>
        <begin position="165"/>
        <end position="186"/>
    </location>
</feature>
<dbReference type="PANTHER" id="PTHR36109:SF2">
    <property type="entry name" value="MEMBRANE PROTEIN"/>
    <property type="match status" value="1"/>
</dbReference>
<dbReference type="EMBL" id="FNIL01000016">
    <property type="protein sequence ID" value="SDO51727.1"/>
    <property type="molecule type" value="Genomic_DNA"/>
</dbReference>
<keyword evidence="3" id="KW-1185">Reference proteome</keyword>
<gene>
    <name evidence="2" type="ORF">SAMN04488053_11639</name>
</gene>
<dbReference type="PANTHER" id="PTHR36109">
    <property type="entry name" value="MEMBRANE PROTEIN-RELATED"/>
    <property type="match status" value="1"/>
</dbReference>
<proteinExistence type="predicted"/>
<accession>A0A1H0K777</accession>
<dbReference type="InterPro" id="IPR052948">
    <property type="entry name" value="Low_temp-induced_all0457"/>
</dbReference>
<feature type="region of interest" description="Disordered" evidence="1">
    <location>
        <begin position="43"/>
        <end position="69"/>
    </location>
</feature>
<protein>
    <submittedName>
        <fullName evidence="2">Heat induced stress protein YflT</fullName>
    </submittedName>
</protein>
<evidence type="ECO:0000313" key="3">
    <source>
        <dbReference type="Proteomes" id="UP000198778"/>
    </source>
</evidence>